<name>A0A816IXM8_BRANA</name>
<dbReference type="EMBL" id="HG994373">
    <property type="protein sequence ID" value="CAF1738139.1"/>
    <property type="molecule type" value="Genomic_DNA"/>
</dbReference>
<protein>
    <submittedName>
        <fullName evidence="1">(rape) hypothetical protein</fullName>
    </submittedName>
</protein>
<accession>A0A816IXM8</accession>
<gene>
    <name evidence="1" type="ORF">DARMORV10_C09P30940.1</name>
</gene>
<reference evidence="1" key="1">
    <citation type="submission" date="2021-01" db="EMBL/GenBank/DDBJ databases">
        <authorList>
            <consortium name="Genoscope - CEA"/>
            <person name="William W."/>
        </authorList>
    </citation>
    <scope>NUCLEOTIDE SEQUENCE</scope>
</reference>
<dbReference type="Proteomes" id="UP001295469">
    <property type="component" value="Chromosome C09"/>
</dbReference>
<dbReference type="AlphaFoldDB" id="A0A816IXM8"/>
<evidence type="ECO:0000313" key="1">
    <source>
        <dbReference type="EMBL" id="CAF1738139.1"/>
    </source>
</evidence>
<sequence>MGISLRASVATAVSRRPRRHRSDLYTMIEEALHKQRNKMTMGKDVPVWKSNTAIFKPKFNKNLSTLNLYLVRYSFQVALHSIWRERNNRRHGSQPVLAGHRLQSSTDRFVINV</sequence>
<organism evidence="1">
    <name type="scientific">Brassica napus</name>
    <name type="common">Rape</name>
    <dbReference type="NCBI Taxonomy" id="3708"/>
    <lineage>
        <taxon>Eukaryota</taxon>
        <taxon>Viridiplantae</taxon>
        <taxon>Streptophyta</taxon>
        <taxon>Embryophyta</taxon>
        <taxon>Tracheophyta</taxon>
        <taxon>Spermatophyta</taxon>
        <taxon>Magnoliopsida</taxon>
        <taxon>eudicotyledons</taxon>
        <taxon>Gunneridae</taxon>
        <taxon>Pentapetalae</taxon>
        <taxon>rosids</taxon>
        <taxon>malvids</taxon>
        <taxon>Brassicales</taxon>
        <taxon>Brassicaceae</taxon>
        <taxon>Brassiceae</taxon>
        <taxon>Brassica</taxon>
    </lineage>
</organism>
<proteinExistence type="predicted"/>